<dbReference type="PANTHER" id="PTHR15481:SF0">
    <property type="entry name" value="LD23870P-RELATED"/>
    <property type="match status" value="1"/>
</dbReference>
<dbReference type="GO" id="GO:0003723">
    <property type="term" value="F:RNA binding"/>
    <property type="evidence" value="ECO:0007669"/>
    <property type="project" value="UniProtKB-UniRule"/>
</dbReference>
<proteinExistence type="predicted"/>
<comment type="subcellular location">
    <subcellularLocation>
        <location evidence="1">Nucleus</location>
    </subcellularLocation>
</comment>
<name>A0A6A0H6U6_HYAAZ</name>
<keyword evidence="8" id="KW-0812">Transmembrane</keyword>
<dbReference type="InterPro" id="IPR035979">
    <property type="entry name" value="RBD_domain_sf"/>
</dbReference>
<evidence type="ECO:0000256" key="1">
    <source>
        <dbReference type="ARBA" id="ARBA00004123"/>
    </source>
</evidence>
<dbReference type="PANTHER" id="PTHR15481">
    <property type="entry name" value="RIBONUCLEIC ACID BINDING PROTEIN S1"/>
    <property type="match status" value="1"/>
</dbReference>
<feature type="compositionally biased region" description="Low complexity" evidence="7">
    <location>
        <begin position="223"/>
        <end position="233"/>
    </location>
</feature>
<keyword evidence="5" id="KW-0539">Nucleus</keyword>
<evidence type="ECO:0000256" key="6">
    <source>
        <dbReference type="PROSITE-ProRule" id="PRU00176"/>
    </source>
</evidence>
<gene>
    <name evidence="10" type="ORF">HAZT_HAZT007882</name>
</gene>
<dbReference type="EMBL" id="JQDR03006678">
    <property type="protein sequence ID" value="KAA0199837.1"/>
    <property type="molecule type" value="Genomic_DNA"/>
</dbReference>
<evidence type="ECO:0000256" key="5">
    <source>
        <dbReference type="ARBA" id="ARBA00023242"/>
    </source>
</evidence>
<dbReference type="GO" id="GO:0061574">
    <property type="term" value="C:ASAP complex"/>
    <property type="evidence" value="ECO:0007669"/>
    <property type="project" value="TreeGrafter"/>
</dbReference>
<organism evidence="10">
    <name type="scientific">Hyalella azteca</name>
    <name type="common">Amphipod</name>
    <dbReference type="NCBI Taxonomy" id="294128"/>
    <lineage>
        <taxon>Eukaryota</taxon>
        <taxon>Metazoa</taxon>
        <taxon>Ecdysozoa</taxon>
        <taxon>Arthropoda</taxon>
        <taxon>Crustacea</taxon>
        <taxon>Multicrustacea</taxon>
        <taxon>Malacostraca</taxon>
        <taxon>Eumalacostraca</taxon>
        <taxon>Peracarida</taxon>
        <taxon>Amphipoda</taxon>
        <taxon>Senticaudata</taxon>
        <taxon>Talitrida</taxon>
        <taxon>Talitroidea</taxon>
        <taxon>Hyalellidae</taxon>
        <taxon>Hyalella</taxon>
    </lineage>
</organism>
<evidence type="ECO:0000259" key="9">
    <source>
        <dbReference type="PROSITE" id="PS50102"/>
    </source>
</evidence>
<comment type="caution">
    <text evidence="10">The sequence shown here is derived from an EMBL/GenBank/DDBJ whole genome shotgun (WGS) entry which is preliminary data.</text>
</comment>
<feature type="transmembrane region" description="Helical" evidence="8">
    <location>
        <begin position="21"/>
        <end position="42"/>
    </location>
</feature>
<protein>
    <recommendedName>
        <fullName evidence="9">RRM domain-containing protein</fullName>
    </recommendedName>
</protein>
<dbReference type="Gene3D" id="3.30.70.330">
    <property type="match status" value="1"/>
</dbReference>
<dbReference type="GO" id="GO:0000398">
    <property type="term" value="P:mRNA splicing, via spliceosome"/>
    <property type="evidence" value="ECO:0007669"/>
    <property type="project" value="TreeGrafter"/>
</dbReference>
<dbReference type="GO" id="GO:0005654">
    <property type="term" value="C:nucleoplasm"/>
    <property type="evidence" value="ECO:0007669"/>
    <property type="project" value="TreeGrafter"/>
</dbReference>
<feature type="region of interest" description="Disordered" evidence="7">
    <location>
        <begin position="209"/>
        <end position="233"/>
    </location>
</feature>
<dbReference type="AlphaFoldDB" id="A0A6A0H6U6"/>
<keyword evidence="8" id="KW-1133">Transmembrane helix</keyword>
<reference evidence="10" key="2">
    <citation type="journal article" date="2018" name="Environ. Sci. Technol.">
        <title>The Toxicogenome of Hyalella azteca: A Model for Sediment Ecotoxicology and Evolutionary Toxicology.</title>
        <authorList>
            <person name="Poynton H.C."/>
            <person name="Hasenbein S."/>
            <person name="Benoit J.B."/>
            <person name="Sepulveda M.S."/>
            <person name="Poelchau M.F."/>
            <person name="Hughes D.S.T."/>
            <person name="Murali S.C."/>
            <person name="Chen S."/>
            <person name="Glastad K.M."/>
            <person name="Goodisman M.A.D."/>
            <person name="Werren J.H."/>
            <person name="Vineis J.H."/>
            <person name="Bowen J.L."/>
            <person name="Friedrich M."/>
            <person name="Jones J."/>
            <person name="Robertson H.M."/>
            <person name="Feyereisen R."/>
            <person name="Mechler-Hickson A."/>
            <person name="Mathers N."/>
            <person name="Lee C.E."/>
            <person name="Colbourne J.K."/>
            <person name="Biales A."/>
            <person name="Johnston J.S."/>
            <person name="Wellborn G.A."/>
            <person name="Rosendale A.J."/>
            <person name="Cridge A.G."/>
            <person name="Munoz-Torres M.C."/>
            <person name="Bain P.A."/>
            <person name="Manny A.R."/>
            <person name="Major K.M."/>
            <person name="Lambert F.N."/>
            <person name="Vulpe C.D."/>
            <person name="Tuck P."/>
            <person name="Blalock B.J."/>
            <person name="Lin Y.Y."/>
            <person name="Smith M.E."/>
            <person name="Ochoa-Acuna H."/>
            <person name="Chen M.M."/>
            <person name="Childers C.P."/>
            <person name="Qu J."/>
            <person name="Dugan S."/>
            <person name="Lee S.L."/>
            <person name="Chao H."/>
            <person name="Dinh H."/>
            <person name="Han Y."/>
            <person name="Doddapaneni H."/>
            <person name="Worley K.C."/>
            <person name="Muzny D.M."/>
            <person name="Gibbs R.A."/>
            <person name="Richards S."/>
        </authorList>
    </citation>
    <scope>NUCLEOTIDE SEQUENCE</scope>
    <source>
        <strain evidence="10">HAZT.00-mixed</strain>
        <tissue evidence="10">Whole organism</tissue>
    </source>
</reference>
<evidence type="ECO:0000256" key="3">
    <source>
        <dbReference type="ARBA" id="ARBA00022884"/>
    </source>
</evidence>
<feature type="region of interest" description="Disordered" evidence="7">
    <location>
        <begin position="62"/>
        <end position="120"/>
    </location>
</feature>
<dbReference type="SMART" id="SM00360">
    <property type="entry name" value="RRM"/>
    <property type="match status" value="1"/>
</dbReference>
<reference evidence="10" key="3">
    <citation type="submission" date="2019-06" db="EMBL/GenBank/DDBJ databases">
        <authorList>
            <person name="Poynton C."/>
            <person name="Hasenbein S."/>
            <person name="Benoit J.B."/>
            <person name="Sepulveda M.S."/>
            <person name="Poelchau M.F."/>
            <person name="Murali S.C."/>
            <person name="Chen S."/>
            <person name="Glastad K.M."/>
            <person name="Werren J.H."/>
            <person name="Vineis J.H."/>
            <person name="Bowen J.L."/>
            <person name="Friedrich M."/>
            <person name="Jones J."/>
            <person name="Robertson H.M."/>
            <person name="Feyereisen R."/>
            <person name="Mechler-Hickson A."/>
            <person name="Mathers N."/>
            <person name="Lee C.E."/>
            <person name="Colbourne J.K."/>
            <person name="Biales A."/>
            <person name="Johnston J.S."/>
            <person name="Wellborn G.A."/>
            <person name="Rosendale A.J."/>
            <person name="Cridge A.G."/>
            <person name="Munoz-Torres M.C."/>
            <person name="Bain P.A."/>
            <person name="Manny A.R."/>
            <person name="Major K.M."/>
            <person name="Lambert F.N."/>
            <person name="Vulpe C.D."/>
            <person name="Tuck P."/>
            <person name="Blalock B.J."/>
            <person name="Lin Y.-Y."/>
            <person name="Smith M.E."/>
            <person name="Ochoa-Acuna H."/>
            <person name="Chen M.-J.M."/>
            <person name="Childers C.P."/>
            <person name="Qu J."/>
            <person name="Dugan S."/>
            <person name="Lee S.L."/>
            <person name="Chao H."/>
            <person name="Dinh H."/>
            <person name="Han Y."/>
            <person name="Doddapaneni H."/>
            <person name="Worley K.C."/>
            <person name="Muzny D.M."/>
            <person name="Gibbs R.A."/>
            <person name="Richards S."/>
        </authorList>
    </citation>
    <scope>NUCLEOTIDE SEQUENCE</scope>
    <source>
        <strain evidence="10">HAZT.00-mixed</strain>
        <tissue evidence="10">Whole organism</tissue>
    </source>
</reference>
<evidence type="ECO:0000256" key="4">
    <source>
        <dbReference type="ARBA" id="ARBA00023187"/>
    </source>
</evidence>
<dbReference type="Proteomes" id="UP000711488">
    <property type="component" value="Unassembled WGS sequence"/>
</dbReference>
<dbReference type="PROSITE" id="PS50102">
    <property type="entry name" value="RRM"/>
    <property type="match status" value="1"/>
</dbReference>
<evidence type="ECO:0000256" key="8">
    <source>
        <dbReference type="SAM" id="Phobius"/>
    </source>
</evidence>
<reference evidence="10" key="1">
    <citation type="submission" date="2014-08" db="EMBL/GenBank/DDBJ databases">
        <authorList>
            <person name="Murali S."/>
            <person name="Richards S."/>
            <person name="Bandaranaike D."/>
            <person name="Bellair M."/>
            <person name="Blankenburg K."/>
            <person name="Chao H."/>
            <person name="Dinh H."/>
            <person name="Doddapaneni H."/>
            <person name="Dugan-Rocha S."/>
            <person name="Elkadiri S."/>
            <person name="Gnanaolivu R."/>
            <person name="Hughes D."/>
            <person name="Lee S."/>
            <person name="Li M."/>
            <person name="Ming W."/>
            <person name="Munidasa M."/>
            <person name="Muniz J."/>
            <person name="Nguyen L."/>
            <person name="Osuji N."/>
            <person name="Pu L.-L."/>
            <person name="Puazo M."/>
            <person name="Skinner E."/>
            <person name="Qu C."/>
            <person name="Quiroz J."/>
            <person name="Raj R."/>
            <person name="Weissenberger G."/>
            <person name="Xin Y."/>
            <person name="Zou X."/>
            <person name="Han Y."/>
            <person name="Worley K."/>
            <person name="Muzny D."/>
            <person name="Gibbs R."/>
        </authorList>
    </citation>
    <scope>NUCLEOTIDE SEQUENCE</scope>
    <source>
        <strain evidence="10">HAZT.00-mixed</strain>
        <tissue evidence="10">Whole organism</tissue>
    </source>
</reference>
<dbReference type="GO" id="GO:0005737">
    <property type="term" value="C:cytoplasm"/>
    <property type="evidence" value="ECO:0007669"/>
    <property type="project" value="TreeGrafter"/>
</dbReference>
<dbReference type="InterPro" id="IPR034201">
    <property type="entry name" value="RNPS1_RRM"/>
</dbReference>
<feature type="non-terminal residue" evidence="10">
    <location>
        <position position="1"/>
    </location>
</feature>
<dbReference type="InterPro" id="IPR012677">
    <property type="entry name" value="Nucleotide-bd_a/b_plait_sf"/>
</dbReference>
<dbReference type="InterPro" id="IPR000504">
    <property type="entry name" value="RRM_dom"/>
</dbReference>
<keyword evidence="3 6" id="KW-0694">RNA-binding</keyword>
<sequence length="241" mass="27400">VETTKFFPKLICFFHIIKFLVFVKQWVISFILLFIILIWIFIDHQENILENKSTTVSAKIDAKKASNNKSSPTKKESVTATKTKVVASHSKSRDNVTCRSQSPRNRRRQRSPTPRPTRIHVGRLTRNVNKEHLLEIFSVYGTVKSVDLPMYDVRLNPTLNKGYGYIDFETPDAAEDAMKHMDGGQIDGQEISAAPVLVPRVAAPRRPRSPLPLYGMPPRRPAPARAWRSPPRSGVFRAILE</sequence>
<evidence type="ECO:0000313" key="10">
    <source>
        <dbReference type="EMBL" id="KAA0199837.1"/>
    </source>
</evidence>
<dbReference type="CDD" id="cd12365">
    <property type="entry name" value="RRM_RNPS1"/>
    <property type="match status" value="1"/>
</dbReference>
<keyword evidence="4" id="KW-0508">mRNA splicing</keyword>
<keyword evidence="8" id="KW-0472">Membrane</keyword>
<evidence type="ECO:0000256" key="7">
    <source>
        <dbReference type="SAM" id="MobiDB-lite"/>
    </source>
</evidence>
<feature type="domain" description="RRM" evidence="9">
    <location>
        <begin position="117"/>
        <end position="191"/>
    </location>
</feature>
<keyword evidence="2" id="KW-0507">mRNA processing</keyword>
<dbReference type="Pfam" id="PF00076">
    <property type="entry name" value="RRM_1"/>
    <property type="match status" value="1"/>
</dbReference>
<evidence type="ECO:0000256" key="2">
    <source>
        <dbReference type="ARBA" id="ARBA00022664"/>
    </source>
</evidence>
<dbReference type="OrthoDB" id="252020at2759"/>
<accession>A0A6A0H6U6</accession>
<dbReference type="SUPFAM" id="SSF54928">
    <property type="entry name" value="RNA-binding domain, RBD"/>
    <property type="match status" value="1"/>
</dbReference>